<feature type="domain" description="AAA+ ATPase" evidence="6">
    <location>
        <begin position="171"/>
        <end position="309"/>
    </location>
</feature>
<dbReference type="InterPro" id="IPR027417">
    <property type="entry name" value="P-loop_NTPase"/>
</dbReference>
<dbReference type="InterPro" id="IPR003593">
    <property type="entry name" value="AAA+_ATPase"/>
</dbReference>
<dbReference type="PANTHER" id="PTHR33463">
    <property type="entry name" value="NB-ARC DOMAIN-CONTAINING PROTEIN-RELATED"/>
    <property type="match status" value="1"/>
</dbReference>
<dbReference type="GO" id="GO:0005524">
    <property type="term" value="F:ATP binding"/>
    <property type="evidence" value="ECO:0007669"/>
    <property type="project" value="UniProtKB-KW"/>
</dbReference>
<keyword evidence="8" id="KW-1185">Reference proteome</keyword>
<dbReference type="SUPFAM" id="SSF52058">
    <property type="entry name" value="L domain-like"/>
    <property type="match status" value="1"/>
</dbReference>
<evidence type="ECO:0000256" key="2">
    <source>
        <dbReference type="ARBA" id="ARBA00022741"/>
    </source>
</evidence>
<evidence type="ECO:0000256" key="3">
    <source>
        <dbReference type="ARBA" id="ARBA00022821"/>
    </source>
</evidence>
<dbReference type="PANTHER" id="PTHR33463:SF198">
    <property type="entry name" value="RPP4C3"/>
    <property type="match status" value="1"/>
</dbReference>
<evidence type="ECO:0000259" key="6">
    <source>
        <dbReference type="SMART" id="SM00382"/>
    </source>
</evidence>
<dbReference type="InterPro" id="IPR032675">
    <property type="entry name" value="LRR_dom_sf"/>
</dbReference>
<gene>
    <name evidence="7" type="ORF">Ddye_028192</name>
</gene>
<dbReference type="Gene3D" id="3.80.10.10">
    <property type="entry name" value="Ribonuclease Inhibitor"/>
    <property type="match status" value="2"/>
</dbReference>
<name>A0AAD9WS43_9ROSI</name>
<evidence type="ECO:0000313" key="8">
    <source>
        <dbReference type="Proteomes" id="UP001280121"/>
    </source>
</evidence>
<dbReference type="GO" id="GO:0043531">
    <property type="term" value="F:ADP binding"/>
    <property type="evidence" value="ECO:0007669"/>
    <property type="project" value="InterPro"/>
</dbReference>
<organism evidence="7 8">
    <name type="scientific">Dipteronia dyeriana</name>
    <dbReference type="NCBI Taxonomy" id="168575"/>
    <lineage>
        <taxon>Eukaryota</taxon>
        <taxon>Viridiplantae</taxon>
        <taxon>Streptophyta</taxon>
        <taxon>Embryophyta</taxon>
        <taxon>Tracheophyta</taxon>
        <taxon>Spermatophyta</taxon>
        <taxon>Magnoliopsida</taxon>
        <taxon>eudicotyledons</taxon>
        <taxon>Gunneridae</taxon>
        <taxon>Pentapetalae</taxon>
        <taxon>rosids</taxon>
        <taxon>malvids</taxon>
        <taxon>Sapindales</taxon>
        <taxon>Sapindaceae</taxon>
        <taxon>Hippocastanoideae</taxon>
        <taxon>Acereae</taxon>
        <taxon>Dipteronia</taxon>
    </lineage>
</organism>
<sequence length="1076" mass="122305">MVEIAISVAAKIAEYLVAPVALPFTYLWNYKTNLESLKNEVKKLEEKGEAVQRKVDDARNNCEVIEKQVESWLEDVKKIIDEASAVGDQPENMQCFKGFSCTKFMKRYQHSKKAAKFKAVVEVQEEAGKFEKVSYHIIPEQRCLQPSKEYQTFESRTSILKDIIDALNDSDVNMVGIYGMGGVGKTTLAKEVAREAGQKNGLSLFDKIIFVEVSESPDIKTIQGVVAENLGLQFTEETVSGRANRLCDRLKKEEKILLILDNIWGRIGFEKIGIPIESDRRGLKLLLTTRNRNVLTNQMDCRWNFEVDALNKADAWSLFTSITGTFIEHPELNSIACEVAEECGGMPVAIVTLAEALKGQGQNEWRNALHELKNPSLKSFGGIAKEVYTSIKLSYDYLENEELKEIFLLCSCMGRTYDASVQDLFRYGLGLGLFENFNTLEKALCNVYVSVNKLKTTSLLLDAPKSLNIFDPPASEKFAMHDIIYDVAKSIANVFTVMDVEIPQFWINENTLRNCTSITLYNIDELPEDLELVCPQLKLLYVKLKDSSLRIPDNFFTMMLGLQVLHLIEISLQPLPTSISCLLELQTLCLDRCELGDITFIGSLNKLKILSFSGSDIEKLPEEMRHLTKLRLIDLTNCSKLSIIPPNVMSNLKKLEALYMGNSFIHWEPERPKIERSNVSIDELKHLCYLTMLEIHIPDAKMLKGLRYQKLEKYKIFIGDKWESWHWSSPSKTSRMLKLSLKTNEDENILQYLKGIEELELGELPGATNLFDALDRNGFPTLKHLDVDSNSHCSCIVESCDALPLLESLDVRAMEVLKKICNWPLGANSFLRLRTIRVHYCHNLNYIFSSSAFTILPQLKEIEVLSCENMEEIFAMGGQDDANNSEVVHAIEFSQLCILSLRCLSRLQSFCCKVQTDSPLQLTSDTQHREIISEEEMDICTVLFNEKVAFPNLQTLAIFDIHVEKIWQNLPPKISSCVQNLAELYVYNCGNLKELFSSSTVGTKESRVEEMRDTISFPKLNCLHLSGLRGLTTLWSGYYIEFPTLKEFKIGRCHQLDAFIFNDIYGFLSFSTVQTL</sequence>
<dbReference type="Pfam" id="PF23247">
    <property type="entry name" value="LRR_RPS2"/>
    <property type="match status" value="2"/>
</dbReference>
<dbReference type="SUPFAM" id="SSF52540">
    <property type="entry name" value="P-loop containing nucleoside triphosphate hydrolases"/>
    <property type="match status" value="1"/>
</dbReference>
<feature type="coiled-coil region" evidence="5">
    <location>
        <begin position="27"/>
        <end position="75"/>
    </location>
</feature>
<dbReference type="InterPro" id="IPR050905">
    <property type="entry name" value="Plant_NBS-LRR"/>
</dbReference>
<proteinExistence type="inferred from homology"/>
<reference evidence="7" key="1">
    <citation type="journal article" date="2023" name="Plant J.">
        <title>Genome sequences and population genomics provide insights into the demographic history, inbreeding, and mutation load of two 'living fossil' tree species of Dipteronia.</title>
        <authorList>
            <person name="Feng Y."/>
            <person name="Comes H.P."/>
            <person name="Chen J."/>
            <person name="Zhu S."/>
            <person name="Lu R."/>
            <person name="Zhang X."/>
            <person name="Li P."/>
            <person name="Qiu J."/>
            <person name="Olsen K.M."/>
            <person name="Qiu Y."/>
        </authorList>
    </citation>
    <scope>NUCLEOTIDE SEQUENCE</scope>
    <source>
        <strain evidence="7">KIB01</strain>
    </source>
</reference>
<dbReference type="InterPro" id="IPR042197">
    <property type="entry name" value="Apaf_helical"/>
</dbReference>
<protein>
    <recommendedName>
        <fullName evidence="6">AAA+ ATPase domain-containing protein</fullName>
    </recommendedName>
</protein>
<dbReference type="FunFam" id="3.40.50.300:FF:001091">
    <property type="entry name" value="Probable disease resistance protein At1g61300"/>
    <property type="match status" value="1"/>
</dbReference>
<dbReference type="InterPro" id="IPR057135">
    <property type="entry name" value="At4g27190-like_LRR"/>
</dbReference>
<evidence type="ECO:0000256" key="4">
    <source>
        <dbReference type="ARBA" id="ARBA00022840"/>
    </source>
</evidence>
<dbReference type="InterPro" id="IPR002182">
    <property type="entry name" value="NB-ARC"/>
</dbReference>
<keyword evidence="5" id="KW-0175">Coiled coil</keyword>
<comment type="caution">
    <text evidence="7">The sequence shown here is derived from an EMBL/GenBank/DDBJ whole genome shotgun (WGS) entry which is preliminary data.</text>
</comment>
<evidence type="ECO:0000256" key="5">
    <source>
        <dbReference type="SAM" id="Coils"/>
    </source>
</evidence>
<keyword evidence="4" id="KW-0067">ATP-binding</keyword>
<dbReference type="Proteomes" id="UP001280121">
    <property type="component" value="Unassembled WGS sequence"/>
</dbReference>
<keyword evidence="3" id="KW-0611">Plant defense</keyword>
<dbReference type="Gene3D" id="3.40.50.300">
    <property type="entry name" value="P-loop containing nucleotide triphosphate hydrolases"/>
    <property type="match status" value="1"/>
</dbReference>
<evidence type="ECO:0000256" key="1">
    <source>
        <dbReference type="ARBA" id="ARBA00008894"/>
    </source>
</evidence>
<dbReference type="Gene3D" id="1.10.8.430">
    <property type="entry name" value="Helical domain of apoptotic protease-activating factors"/>
    <property type="match status" value="1"/>
</dbReference>
<dbReference type="AlphaFoldDB" id="A0AAD9WS43"/>
<dbReference type="EMBL" id="JANJYI010000008">
    <property type="protein sequence ID" value="KAK2640397.1"/>
    <property type="molecule type" value="Genomic_DNA"/>
</dbReference>
<dbReference type="Pfam" id="PF00931">
    <property type="entry name" value="NB-ARC"/>
    <property type="match status" value="1"/>
</dbReference>
<dbReference type="GO" id="GO:0006952">
    <property type="term" value="P:defense response"/>
    <property type="evidence" value="ECO:0007669"/>
    <property type="project" value="UniProtKB-KW"/>
</dbReference>
<comment type="similarity">
    <text evidence="1">Belongs to the disease resistance NB-LRR family.</text>
</comment>
<dbReference type="PRINTS" id="PR00364">
    <property type="entry name" value="DISEASERSIST"/>
</dbReference>
<evidence type="ECO:0000313" key="7">
    <source>
        <dbReference type="EMBL" id="KAK2640397.1"/>
    </source>
</evidence>
<accession>A0AAD9WS43</accession>
<dbReference type="SMART" id="SM00382">
    <property type="entry name" value="AAA"/>
    <property type="match status" value="1"/>
</dbReference>
<keyword evidence="2" id="KW-0547">Nucleotide-binding</keyword>